<sequence length="285" mass="31080">MTTYLQENSNNMAFLPCTEDEISEWDFLPHPEINSIEPPPWWHHLHVAHHGLQNIDNTIDGYAVMAPTDNLGISTIVNVNPGSSFGYIPEPVANPTLITLNPTAAPFTMDAPGRAAGISSKTSVRRRKIGRGLPQKKASNGLPQKKPDTTLPQKKLDTALPQKNSDPGNPAQLVYTQRNFLLGPPAPVQIVVARLRSEPPLEGKKEDGSVEVNIQWAIQCVGYGHLEGSKTTGRAIIKEDSLLRTTGVNFGLHPLVLQWLNGNAGLEGPTLHLPAEIANQIWETT</sequence>
<proteinExistence type="predicted"/>
<name>A0A6A6X943_9PLEO</name>
<dbReference type="EMBL" id="MU001961">
    <property type="protein sequence ID" value="KAF2792644.1"/>
    <property type="molecule type" value="Genomic_DNA"/>
</dbReference>
<dbReference type="AlphaFoldDB" id="A0A6A6X943"/>
<evidence type="ECO:0000313" key="2">
    <source>
        <dbReference type="EMBL" id="KAF2792644.1"/>
    </source>
</evidence>
<gene>
    <name evidence="2" type="ORF">K505DRAFT_362734</name>
</gene>
<feature type="region of interest" description="Disordered" evidence="1">
    <location>
        <begin position="108"/>
        <end position="152"/>
    </location>
</feature>
<reference evidence="2" key="1">
    <citation type="journal article" date="2020" name="Stud. Mycol.">
        <title>101 Dothideomycetes genomes: a test case for predicting lifestyles and emergence of pathogens.</title>
        <authorList>
            <person name="Haridas S."/>
            <person name="Albert R."/>
            <person name="Binder M."/>
            <person name="Bloem J."/>
            <person name="Labutti K."/>
            <person name="Salamov A."/>
            <person name="Andreopoulos B."/>
            <person name="Baker S."/>
            <person name="Barry K."/>
            <person name="Bills G."/>
            <person name="Bluhm B."/>
            <person name="Cannon C."/>
            <person name="Castanera R."/>
            <person name="Culley D."/>
            <person name="Daum C."/>
            <person name="Ezra D."/>
            <person name="Gonzalez J."/>
            <person name="Henrissat B."/>
            <person name="Kuo A."/>
            <person name="Liang C."/>
            <person name="Lipzen A."/>
            <person name="Lutzoni F."/>
            <person name="Magnuson J."/>
            <person name="Mondo S."/>
            <person name="Nolan M."/>
            <person name="Ohm R."/>
            <person name="Pangilinan J."/>
            <person name="Park H.-J."/>
            <person name="Ramirez L."/>
            <person name="Alfaro M."/>
            <person name="Sun H."/>
            <person name="Tritt A."/>
            <person name="Yoshinaga Y."/>
            <person name="Zwiers L.-H."/>
            <person name="Turgeon B."/>
            <person name="Goodwin S."/>
            <person name="Spatafora J."/>
            <person name="Crous P."/>
            <person name="Grigoriev I."/>
        </authorList>
    </citation>
    <scope>NUCLEOTIDE SEQUENCE</scope>
    <source>
        <strain evidence="2">CBS 109.77</strain>
    </source>
</reference>
<accession>A0A6A6X943</accession>
<protein>
    <submittedName>
        <fullName evidence="2">Uncharacterized protein</fullName>
    </submittedName>
</protein>
<dbReference type="OrthoDB" id="3800733at2759"/>
<dbReference type="Proteomes" id="UP000799757">
    <property type="component" value="Unassembled WGS sequence"/>
</dbReference>
<organism evidence="2 3">
    <name type="scientific">Melanomma pulvis-pyrius CBS 109.77</name>
    <dbReference type="NCBI Taxonomy" id="1314802"/>
    <lineage>
        <taxon>Eukaryota</taxon>
        <taxon>Fungi</taxon>
        <taxon>Dikarya</taxon>
        <taxon>Ascomycota</taxon>
        <taxon>Pezizomycotina</taxon>
        <taxon>Dothideomycetes</taxon>
        <taxon>Pleosporomycetidae</taxon>
        <taxon>Pleosporales</taxon>
        <taxon>Melanommataceae</taxon>
        <taxon>Melanomma</taxon>
    </lineage>
</organism>
<evidence type="ECO:0000313" key="3">
    <source>
        <dbReference type="Proteomes" id="UP000799757"/>
    </source>
</evidence>
<keyword evidence="3" id="KW-1185">Reference proteome</keyword>
<evidence type="ECO:0000256" key="1">
    <source>
        <dbReference type="SAM" id="MobiDB-lite"/>
    </source>
</evidence>